<evidence type="ECO:0000313" key="15">
    <source>
        <dbReference type="Ensembl" id="ENSATEP00000063403.1"/>
    </source>
</evidence>
<evidence type="ECO:0000256" key="11">
    <source>
        <dbReference type="ARBA" id="ARBA00023180"/>
    </source>
</evidence>
<dbReference type="GeneTree" id="ENSGT00940000155719"/>
<dbReference type="GO" id="GO:0005886">
    <property type="term" value="C:plasma membrane"/>
    <property type="evidence" value="ECO:0007669"/>
    <property type="project" value="UniProtKB-SubCell"/>
</dbReference>
<dbReference type="OrthoDB" id="6252479at2759"/>
<feature type="domain" description="Cadherin" evidence="14">
    <location>
        <begin position="571"/>
        <end position="673"/>
    </location>
</feature>
<comment type="subcellular location">
    <subcellularLocation>
        <location evidence="1">Membrane</location>
        <topology evidence="1">Single-pass membrane protein</topology>
    </subcellularLocation>
</comment>
<reference evidence="15" key="3">
    <citation type="submission" date="2025-09" db="UniProtKB">
        <authorList>
            <consortium name="Ensembl"/>
        </authorList>
    </citation>
    <scope>IDENTIFICATION</scope>
</reference>
<proteinExistence type="predicted"/>
<feature type="domain" description="Cadherin" evidence="14">
    <location>
        <begin position="44"/>
        <end position="147"/>
    </location>
</feature>
<reference evidence="15" key="2">
    <citation type="submission" date="2025-08" db="UniProtKB">
        <authorList>
            <consortium name="Ensembl"/>
        </authorList>
    </citation>
    <scope>IDENTIFICATION</scope>
</reference>
<dbReference type="GO" id="GO:0005509">
    <property type="term" value="F:calcium ion binding"/>
    <property type="evidence" value="ECO:0007669"/>
    <property type="project" value="UniProtKB-UniRule"/>
</dbReference>
<keyword evidence="11" id="KW-0325">Glycoprotein</keyword>
<dbReference type="InterPro" id="IPR015919">
    <property type="entry name" value="Cadherin-like_sf"/>
</dbReference>
<feature type="transmembrane region" description="Helical" evidence="13">
    <location>
        <begin position="12"/>
        <end position="34"/>
    </location>
</feature>
<dbReference type="FunFam" id="2.60.40.60:FF:000024">
    <property type="entry name" value="FAT atypical cadherin 3"/>
    <property type="match status" value="1"/>
</dbReference>
<feature type="domain" description="Cadherin" evidence="14">
    <location>
        <begin position="250"/>
        <end position="353"/>
    </location>
</feature>
<keyword evidence="5" id="KW-0677">Repeat</keyword>
<dbReference type="PANTHER" id="PTHR24026:SF126">
    <property type="entry name" value="PROTOCADHERIN FAT 4"/>
    <property type="match status" value="1"/>
</dbReference>
<dbReference type="InterPro" id="IPR020894">
    <property type="entry name" value="Cadherin_CS"/>
</dbReference>
<dbReference type="InParanoid" id="A0A7N6BII3"/>
<evidence type="ECO:0000256" key="2">
    <source>
        <dbReference type="ARBA" id="ARBA00022536"/>
    </source>
</evidence>
<keyword evidence="7" id="KW-0130">Cell adhesion</keyword>
<evidence type="ECO:0000313" key="16">
    <source>
        <dbReference type="Proteomes" id="UP000265040"/>
    </source>
</evidence>
<reference evidence="15" key="1">
    <citation type="submission" date="2021-04" db="EMBL/GenBank/DDBJ databases">
        <authorList>
            <consortium name="Wellcome Sanger Institute Data Sharing"/>
        </authorList>
    </citation>
    <scope>NUCLEOTIDE SEQUENCE [LARGE SCALE GENOMIC DNA]</scope>
</reference>
<keyword evidence="16" id="KW-1185">Reference proteome</keyword>
<dbReference type="GO" id="GO:0007156">
    <property type="term" value="P:homophilic cell adhesion via plasma membrane adhesion molecules"/>
    <property type="evidence" value="ECO:0007669"/>
    <property type="project" value="InterPro"/>
</dbReference>
<dbReference type="GO" id="GO:0009653">
    <property type="term" value="P:anatomical structure morphogenesis"/>
    <property type="evidence" value="ECO:0007669"/>
    <property type="project" value="UniProtKB-ARBA"/>
</dbReference>
<dbReference type="AlphaFoldDB" id="A0A7N6BII3"/>
<dbReference type="Proteomes" id="UP000265040">
    <property type="component" value="Chromosome 13"/>
</dbReference>
<sequence length="673" mass="74594">NWQIGSRHKSFLLLYLLVSCWTSCVHFSHVIVVVTDVNDNAPMFASAKSLIIPEDTAPHSVVMTVHAEDEDSGSNGEVLYYLKTPSGGTFSIGNTSGNIYLEEALDREQVDTVTIIIIATDRGSPRLTSSMNLTMHIEDVNDNDPEFPQSTYSLTIGEDIPRGTSVFQLQAHDRDVGQNGEVWYMLNQTGPFVVDQLSGELIVDNPLDYENKKEFTLLIEARDSGSPPFSSFAEIHLNISDVNDNFPLFTQTEYRCEVLENSPPSWVCDVLAIDADSDSYGTVQYNITEGNTENCFTVDPESGLLSTTESLDREHISEFSLTVEATDIDNPLYKDKAIVIIVVLDRNDNAPRFSQIFFTKVSEDASIGHSIIQVTSNDDDIGVNAIINYSIIDQSDHIPFNINFTSGYITVERPLDREMQDLYILKVNANDSAWSISTDITIVVTDINDNKPVFSDNFYTVVLPETKEEDIFVMQVLAADADLGQNSEILYFIEPSNEEFWVNATTGNASDFFWIHSDNGKLILHQTLAESVNLRLTLIVVAKDQGTPSLSSQTEITFEITGRNQFPPLFKEPDVTFSVPEDLPIGSVIGKIQAEDADYGPNGAIMYCITPGNQYFPFSVGEASGLLTLMTELDFEKQGVYHLQIKAMDGGWASKTGVLNVTVVVMDVNDNPP</sequence>
<name>A0A7N6BII3_ANATE</name>
<evidence type="ECO:0000256" key="6">
    <source>
        <dbReference type="ARBA" id="ARBA00022837"/>
    </source>
</evidence>
<evidence type="ECO:0000256" key="8">
    <source>
        <dbReference type="ARBA" id="ARBA00022989"/>
    </source>
</evidence>
<keyword evidence="2" id="KW-0245">EGF-like domain</keyword>
<keyword evidence="4" id="KW-0732">Signal</keyword>
<keyword evidence="6 12" id="KW-0106">Calcium</keyword>
<dbReference type="PRINTS" id="PR00205">
    <property type="entry name" value="CADHERIN"/>
</dbReference>
<evidence type="ECO:0000256" key="1">
    <source>
        <dbReference type="ARBA" id="ARBA00004167"/>
    </source>
</evidence>
<dbReference type="SMART" id="SM00112">
    <property type="entry name" value="CA"/>
    <property type="match status" value="6"/>
</dbReference>
<evidence type="ECO:0000256" key="10">
    <source>
        <dbReference type="ARBA" id="ARBA00023157"/>
    </source>
</evidence>
<keyword evidence="10" id="KW-1015">Disulfide bond</keyword>
<feature type="domain" description="Cadherin" evidence="14">
    <location>
        <begin position="148"/>
        <end position="249"/>
    </location>
</feature>
<organism evidence="15 16">
    <name type="scientific">Anabas testudineus</name>
    <name type="common">Climbing perch</name>
    <name type="synonym">Anthias testudineus</name>
    <dbReference type="NCBI Taxonomy" id="64144"/>
    <lineage>
        <taxon>Eukaryota</taxon>
        <taxon>Metazoa</taxon>
        <taxon>Chordata</taxon>
        <taxon>Craniata</taxon>
        <taxon>Vertebrata</taxon>
        <taxon>Euteleostomi</taxon>
        <taxon>Actinopterygii</taxon>
        <taxon>Neopterygii</taxon>
        <taxon>Teleostei</taxon>
        <taxon>Neoteleostei</taxon>
        <taxon>Acanthomorphata</taxon>
        <taxon>Anabantaria</taxon>
        <taxon>Anabantiformes</taxon>
        <taxon>Anabantoidei</taxon>
        <taxon>Anabantidae</taxon>
        <taxon>Anabas</taxon>
    </lineage>
</organism>
<evidence type="ECO:0000256" key="4">
    <source>
        <dbReference type="ARBA" id="ARBA00022729"/>
    </source>
</evidence>
<dbReference type="CDD" id="cd11304">
    <property type="entry name" value="Cadherin_repeat"/>
    <property type="match status" value="6"/>
</dbReference>
<dbReference type="Gene3D" id="2.60.40.60">
    <property type="entry name" value="Cadherins"/>
    <property type="match status" value="6"/>
</dbReference>
<dbReference type="PROSITE" id="PS00232">
    <property type="entry name" value="CADHERIN_1"/>
    <property type="match status" value="4"/>
</dbReference>
<evidence type="ECO:0000259" key="14">
    <source>
        <dbReference type="PROSITE" id="PS50268"/>
    </source>
</evidence>
<dbReference type="FunFam" id="2.60.40.60:FF:000020">
    <property type="entry name" value="Dachsous cadherin-related 1b"/>
    <property type="match status" value="2"/>
</dbReference>
<dbReference type="Pfam" id="PF00028">
    <property type="entry name" value="Cadherin"/>
    <property type="match status" value="6"/>
</dbReference>
<accession>A0A7N6BII3</accession>
<evidence type="ECO:0000256" key="7">
    <source>
        <dbReference type="ARBA" id="ARBA00022889"/>
    </source>
</evidence>
<dbReference type="PROSITE" id="PS50268">
    <property type="entry name" value="CADHERIN_2"/>
    <property type="match status" value="6"/>
</dbReference>
<evidence type="ECO:0000256" key="12">
    <source>
        <dbReference type="PROSITE-ProRule" id="PRU00043"/>
    </source>
</evidence>
<evidence type="ECO:0000256" key="9">
    <source>
        <dbReference type="ARBA" id="ARBA00023136"/>
    </source>
</evidence>
<feature type="domain" description="Cadherin" evidence="14">
    <location>
        <begin position="455"/>
        <end position="570"/>
    </location>
</feature>
<evidence type="ECO:0000256" key="5">
    <source>
        <dbReference type="ARBA" id="ARBA00022737"/>
    </source>
</evidence>
<keyword evidence="8 13" id="KW-1133">Transmembrane helix</keyword>
<dbReference type="PANTHER" id="PTHR24026">
    <property type="entry name" value="FAT ATYPICAL CADHERIN-RELATED"/>
    <property type="match status" value="1"/>
</dbReference>
<protein>
    <recommendedName>
        <fullName evidence="14">Cadherin domain-containing protein</fullName>
    </recommendedName>
</protein>
<dbReference type="SUPFAM" id="SSF49313">
    <property type="entry name" value="Cadherin-like"/>
    <property type="match status" value="6"/>
</dbReference>
<dbReference type="FunFam" id="2.60.40.60:FF:000015">
    <property type="entry name" value="FAT atypical cadherin 1"/>
    <property type="match status" value="1"/>
</dbReference>
<keyword evidence="3 13" id="KW-0812">Transmembrane</keyword>
<evidence type="ECO:0000256" key="3">
    <source>
        <dbReference type="ARBA" id="ARBA00022692"/>
    </source>
</evidence>
<evidence type="ECO:0000256" key="13">
    <source>
        <dbReference type="SAM" id="Phobius"/>
    </source>
</evidence>
<dbReference type="Ensembl" id="ENSATET00000044729.1">
    <property type="protein sequence ID" value="ENSATEP00000063403.1"/>
    <property type="gene ID" value="ENSATEG00000028294.1"/>
</dbReference>
<dbReference type="InterPro" id="IPR002126">
    <property type="entry name" value="Cadherin-like_dom"/>
</dbReference>
<feature type="domain" description="Cadherin" evidence="14">
    <location>
        <begin position="353"/>
        <end position="454"/>
    </location>
</feature>
<dbReference type="FunFam" id="2.60.40.60:FF:000080">
    <property type="entry name" value="FAT atypical cadherin 1"/>
    <property type="match status" value="1"/>
</dbReference>
<keyword evidence="9 13" id="KW-0472">Membrane</keyword>